<dbReference type="AlphaFoldDB" id="A0A7W5A5F0"/>
<dbReference type="GO" id="GO:0004674">
    <property type="term" value="F:protein serine/threonine kinase activity"/>
    <property type="evidence" value="ECO:0007669"/>
    <property type="project" value="UniProtKB-EC"/>
</dbReference>
<comment type="caution">
    <text evidence="6">The sequence shown here is derived from an EMBL/GenBank/DDBJ whole genome shotgun (WGS) entry which is preliminary data.</text>
</comment>
<evidence type="ECO:0000256" key="1">
    <source>
        <dbReference type="ARBA" id="ARBA00010164"/>
    </source>
</evidence>
<dbReference type="EMBL" id="JACHXG010000005">
    <property type="protein sequence ID" value="MBB3089886.1"/>
    <property type="molecule type" value="Genomic_DNA"/>
</dbReference>
<dbReference type="InterPro" id="IPR012893">
    <property type="entry name" value="HipA-like_C"/>
</dbReference>
<feature type="domain" description="HipA-like C-terminal" evidence="4">
    <location>
        <begin position="182"/>
        <end position="392"/>
    </location>
</feature>
<evidence type="ECO:0000313" key="7">
    <source>
        <dbReference type="Proteomes" id="UP000577707"/>
    </source>
</evidence>
<accession>A0A7W5A5F0</accession>
<evidence type="ECO:0000256" key="2">
    <source>
        <dbReference type="ARBA" id="ARBA00022679"/>
    </source>
</evidence>
<evidence type="ECO:0000259" key="5">
    <source>
        <dbReference type="Pfam" id="PF13657"/>
    </source>
</evidence>
<gene>
    <name evidence="6" type="ORF">FHS12_002835</name>
</gene>
<dbReference type="PANTHER" id="PTHR37419">
    <property type="entry name" value="SERINE/THREONINE-PROTEIN KINASE TOXIN HIPA"/>
    <property type="match status" value="1"/>
</dbReference>
<evidence type="ECO:0000259" key="4">
    <source>
        <dbReference type="Pfam" id="PF07804"/>
    </source>
</evidence>
<sequence>MSRSADVYTSLPIGAGQVGCEEVRAGRAFFAVSRRGVATTFRYEPAYLAHKRAFPLDPALPLFEGVHAIADGLPYCFTDCAPDRWGRNLIRKRPQAADADAGRSRRDVAEIDYLLGVTDLTRQGALRFTDTDSGTEGPFLADDPDVPKLLELPRLLHAAEQVELDDDDLSAVKELLDAGTGSLGGARPKASVRDGDRILIAKFASPKDDWDVIAWEKTALDLAENAGLRVPRRRLQRVNGKAVLLLDRFDRADDGSRIPYMSAMSLLEARDGESSEYDYVDIAEALAEHGDVTIAEDLRELWRRVAFSVAIHNTDDHLRNHGFLRRKAGWTLSPVFDVNPNPDTAKEREIGIGSAYARDEELDGLKASAAAFGLKDERATEVLDEVFAATASWRQVAAGNGIAEREMNRMADAFDGLRAAVG</sequence>
<protein>
    <submittedName>
        <fullName evidence="6">Serine/threonine-protein kinase HipA</fullName>
        <ecNumber evidence="6">2.7.11.1</ecNumber>
    </submittedName>
</protein>
<keyword evidence="3 6" id="KW-0418">Kinase</keyword>
<dbReference type="PANTHER" id="PTHR37419:SF8">
    <property type="entry name" value="TOXIN YJJJ"/>
    <property type="match status" value="1"/>
</dbReference>
<dbReference type="Pfam" id="PF07804">
    <property type="entry name" value="HipA_C"/>
    <property type="match status" value="1"/>
</dbReference>
<keyword evidence="7" id="KW-1185">Reference proteome</keyword>
<dbReference type="InterPro" id="IPR052028">
    <property type="entry name" value="HipA_Ser/Thr_kinase"/>
</dbReference>
<keyword evidence="2 6" id="KW-0808">Transferase</keyword>
<dbReference type="EC" id="2.7.11.1" evidence="6"/>
<proteinExistence type="inferred from homology"/>
<organism evidence="6 7">
    <name type="scientific">Nocardioides albus</name>
    <dbReference type="NCBI Taxonomy" id="1841"/>
    <lineage>
        <taxon>Bacteria</taxon>
        <taxon>Bacillati</taxon>
        <taxon>Actinomycetota</taxon>
        <taxon>Actinomycetes</taxon>
        <taxon>Propionibacteriales</taxon>
        <taxon>Nocardioidaceae</taxon>
        <taxon>Nocardioides</taxon>
    </lineage>
</organism>
<dbReference type="GO" id="GO:0005829">
    <property type="term" value="C:cytosol"/>
    <property type="evidence" value="ECO:0007669"/>
    <property type="project" value="TreeGrafter"/>
</dbReference>
<feature type="domain" description="HipA N-terminal subdomain 1" evidence="5">
    <location>
        <begin position="34"/>
        <end position="100"/>
    </location>
</feature>
<dbReference type="InterPro" id="IPR017508">
    <property type="entry name" value="HipA_N1"/>
</dbReference>
<reference evidence="6 7" key="1">
    <citation type="submission" date="2020-08" db="EMBL/GenBank/DDBJ databases">
        <title>Genomic Encyclopedia of Type Strains, Phase III (KMG-III): the genomes of soil and plant-associated and newly described type strains.</title>
        <authorList>
            <person name="Whitman W."/>
        </authorList>
    </citation>
    <scope>NUCLEOTIDE SEQUENCE [LARGE SCALE GENOMIC DNA]</scope>
    <source>
        <strain evidence="6 7">CECT 3302</strain>
    </source>
</reference>
<dbReference type="Proteomes" id="UP000577707">
    <property type="component" value="Unassembled WGS sequence"/>
</dbReference>
<dbReference type="Pfam" id="PF13657">
    <property type="entry name" value="Couple_hipA"/>
    <property type="match status" value="1"/>
</dbReference>
<dbReference type="Gene3D" id="1.10.1070.20">
    <property type="match status" value="1"/>
</dbReference>
<comment type="similarity">
    <text evidence="1">Belongs to the HipA Ser/Thr kinase family.</text>
</comment>
<dbReference type="RefSeq" id="WP_183546047.1">
    <property type="nucleotide sequence ID" value="NZ_BMQT01000009.1"/>
</dbReference>
<evidence type="ECO:0000256" key="3">
    <source>
        <dbReference type="ARBA" id="ARBA00022777"/>
    </source>
</evidence>
<evidence type="ECO:0000313" key="6">
    <source>
        <dbReference type="EMBL" id="MBB3089886.1"/>
    </source>
</evidence>
<name>A0A7W5A5F0_9ACTN</name>